<dbReference type="InterPro" id="IPR011011">
    <property type="entry name" value="Znf_FYVE_PHD"/>
</dbReference>
<evidence type="ECO:0000313" key="7">
    <source>
        <dbReference type="Proteomes" id="UP000694923"/>
    </source>
</evidence>
<dbReference type="Pfam" id="PF01363">
    <property type="entry name" value="FYVE"/>
    <property type="match status" value="1"/>
</dbReference>
<dbReference type="CDD" id="cd15729">
    <property type="entry name" value="FYVE_endofin"/>
    <property type="match status" value="1"/>
</dbReference>
<gene>
    <name evidence="8 9 10" type="primary">ZFYVE16</name>
</gene>
<dbReference type="SUPFAM" id="SSF57903">
    <property type="entry name" value="FYVE/PHD zinc finger"/>
    <property type="match status" value="1"/>
</dbReference>
<dbReference type="RefSeq" id="XP_008588195.1">
    <property type="nucleotide sequence ID" value="XM_008589973.1"/>
</dbReference>
<evidence type="ECO:0000259" key="6">
    <source>
        <dbReference type="PROSITE" id="PS50178"/>
    </source>
</evidence>
<dbReference type="InterPro" id="IPR022557">
    <property type="entry name" value="SARA-like_C"/>
</dbReference>
<evidence type="ECO:0000256" key="2">
    <source>
        <dbReference type="ARBA" id="ARBA00022771"/>
    </source>
</evidence>
<accession>A0ABM0S5Q5</accession>
<keyword evidence="2 4" id="KW-0863">Zinc-finger</keyword>
<dbReference type="PIRSF" id="PIRSF037289">
    <property type="entry name" value="SARA/endofin"/>
    <property type="match status" value="1"/>
</dbReference>
<dbReference type="PANTHER" id="PTHR46319">
    <property type="entry name" value="ZINC FINGER FYVE DOMAIN-CONTAINING PROTEIN"/>
    <property type="match status" value="1"/>
</dbReference>
<dbReference type="InterPro" id="IPR035438">
    <property type="entry name" value="SARA/endofin"/>
</dbReference>
<keyword evidence="7" id="KW-1185">Reference proteome</keyword>
<dbReference type="SMART" id="SM01421">
    <property type="entry name" value="DUF3480"/>
    <property type="match status" value="1"/>
</dbReference>
<dbReference type="PROSITE" id="PS50178">
    <property type="entry name" value="ZF_FYVE"/>
    <property type="match status" value="1"/>
</dbReference>
<reference evidence="8 9" key="1">
    <citation type="submission" date="2025-05" db="UniProtKB">
        <authorList>
            <consortium name="RefSeq"/>
        </authorList>
    </citation>
    <scope>IDENTIFICATION</scope>
</reference>
<dbReference type="InterPro" id="IPR013083">
    <property type="entry name" value="Znf_RING/FYVE/PHD"/>
</dbReference>
<feature type="region of interest" description="Disordered" evidence="5">
    <location>
        <begin position="823"/>
        <end position="854"/>
    </location>
</feature>
<dbReference type="RefSeq" id="XP_008588194.1">
    <property type="nucleotide sequence ID" value="XM_008589972.1"/>
</dbReference>
<evidence type="ECO:0000256" key="5">
    <source>
        <dbReference type="SAM" id="MobiDB-lite"/>
    </source>
</evidence>
<name>A0ABM0S5Q5_GALVR</name>
<dbReference type="Pfam" id="PF11979">
    <property type="entry name" value="SARA_C"/>
    <property type="match status" value="1"/>
</dbReference>
<protein>
    <submittedName>
        <fullName evidence="8 9">Zinc finger FYVE domain-containing protein 16 isoform X1</fullName>
    </submittedName>
</protein>
<dbReference type="RefSeq" id="XP_008588196.1">
    <property type="nucleotide sequence ID" value="XM_008589974.1"/>
</dbReference>
<feature type="domain" description="FYVE-type" evidence="6">
    <location>
        <begin position="751"/>
        <end position="809"/>
    </location>
</feature>
<sequence>MDSYFKAAVSDLDKLLDDFEQNPDEQDYLQDAQNAHDSNHRSVSLELASSQLTSLLPKDQQYINSCASSETCSETNEISLNEKTLEGLTSIQNGKNVTGLDLLSSVDGDNSNEIQPLYMGRCSKPVCDLISDMGNLVHATNSEEDIKKLLPDDFKSSADSLIGLDLSSVSNTLCVSPTNHGSDTVREEQNDVNSELKNREISETKALGVKIDTTLSDSCNYSKTENVKDKKIFNKLEPVVDFNMSSALTQQSSKMFDVKNNLQHKSQPCELFKDDDCLVKEEVDVAVKTATECLREGGSTSALPHGLPKSEGLYLNDSNSKDENFRLPDFSFEEDRTAVFIKQSAKDSRNLDLKDNDTSQDSSSTLCVSSEDTHSSLSCLPLSGSFCGSLIESKAHGVCFPQNEQKDNIQDAVTMHEEIQKSVILGGEPSKETDLSKQEKCKDILQPLIEKMGDRKVDSDQAVIRVESLDYPDDTNSSIAAESQTELSGANAPESPDCCRGLTFSSNSVNGKDLDYFNIDEGMKTGTLISDAELDAFLTEQYLQTTNIKSFEENVNDSKSQMNLIDTKGLNDGNINNMYFNAEAGATAESHGINVICGTVDKQNTVEKGGLSLGEESTIPVEQELPTSKPEITNELLVSDIDSQSVHVGGARPKQLFNLPSRRRSSKELNKLDVPNMPESEPSIANTIAPTTCTTDSVTDSQVSFNSNYIDIESNFEGGSSFVTANEDSLPENTCKEALVLGQKQPTWVPDSKAPNCMNCQVKFTFTKRRHHCRACGKVFCGVCCNRKCKLQYLEKEARVCVVCYETISKAQAFERMMSPTGSNLKSNHSDECGTVQPLQETQTSSIPSPTTLPISALKQPSVEGLCSKEQKRVWFADGILPNGEVADTTKLSCGSKRCSEDLSPLLPDVPMTVNSVDHAHSTTVEKSNSEIGDITRNEIIPSPISQVPSVENPSIYTGTEGLPTSGSFTLDDVFAEVEEPSNATGILVNSNLPVASISDYRLLCGIDKYVCNKISLLPNDEDSLPPLLVESGEKGSVPVVEERPSHEQVILLLQGEGFHPVTFVLNANLLVNVKLVFYSSDKYWYFSTNGLHGLGQAEIIILLLCLPNEDTIPKDIFTLFITIYNNALKGKYIENLDNITFTESFLNSKDHGGFLFITPTFQKLDDLPLPSNPFLCGILIQKLEIPWAKVFPMRLMLRLGAEYKAYPTPLTSIRGRKPLFGEIGHTIMNLLVDFRNYQYTLHTIDQLLIHMEMGKSCIKIPRKKYSDVMKVINSSNEHVISIGASFSTEADSHLVCIQNDGVYQTQANSATGHPRKVTGASFVVFNGALKISSGFLAKSSIVEDGLMVQITPETMDGLRLALREQKDFKITCGKVDAVDPTESVEICWVDSEEKRNKGVISSVDGISLQGFPSEKIKLEADFENDEKSVKCTEVFYFLKDQDLTILSTRYQFAKEIAMACSAALCPHLKTLKCNGMNKIGLRVSIDTDMVEFQAGSEGHLLPQHYLNDLDSALIPVIHSGTSNSSLPLEIELVFFIMENLF</sequence>
<organism evidence="7 10">
    <name type="scientific">Galeopterus variegatus</name>
    <name type="common">Malayan flying lemur</name>
    <name type="synonym">Cynocephalus variegatus</name>
    <dbReference type="NCBI Taxonomy" id="482537"/>
    <lineage>
        <taxon>Eukaryota</taxon>
        <taxon>Metazoa</taxon>
        <taxon>Chordata</taxon>
        <taxon>Craniata</taxon>
        <taxon>Vertebrata</taxon>
        <taxon>Euteleostomi</taxon>
        <taxon>Mammalia</taxon>
        <taxon>Eutheria</taxon>
        <taxon>Euarchontoglires</taxon>
        <taxon>Dermoptera</taxon>
        <taxon>Cynocephalidae</taxon>
        <taxon>Galeopterus</taxon>
    </lineage>
</organism>
<dbReference type="Gene3D" id="3.30.40.10">
    <property type="entry name" value="Zinc/RING finger domain, C3HC4 (zinc finger)"/>
    <property type="match status" value="1"/>
</dbReference>
<feature type="compositionally biased region" description="Low complexity" evidence="5">
    <location>
        <begin position="842"/>
        <end position="854"/>
    </location>
</feature>
<dbReference type="GeneID" id="103605398"/>
<evidence type="ECO:0000256" key="4">
    <source>
        <dbReference type="PROSITE-ProRule" id="PRU00091"/>
    </source>
</evidence>
<evidence type="ECO:0000313" key="8">
    <source>
        <dbReference type="RefSeq" id="XP_008588194.1"/>
    </source>
</evidence>
<dbReference type="PANTHER" id="PTHR46319:SF1">
    <property type="entry name" value="ZINC FINGER FYVE DOMAIN-CONTAINING PROTEIN 16"/>
    <property type="match status" value="1"/>
</dbReference>
<dbReference type="InterPro" id="IPR000306">
    <property type="entry name" value="Znf_FYVE"/>
</dbReference>
<dbReference type="SMART" id="SM00064">
    <property type="entry name" value="FYVE"/>
    <property type="match status" value="1"/>
</dbReference>
<keyword evidence="1" id="KW-0479">Metal-binding</keyword>
<dbReference type="InterPro" id="IPR017455">
    <property type="entry name" value="Znf_FYVE-rel"/>
</dbReference>
<dbReference type="Gene3D" id="3.30.500.40">
    <property type="match status" value="1"/>
</dbReference>
<evidence type="ECO:0000313" key="9">
    <source>
        <dbReference type="RefSeq" id="XP_008588195.1"/>
    </source>
</evidence>
<evidence type="ECO:0000313" key="10">
    <source>
        <dbReference type="RefSeq" id="XP_008588196.1"/>
    </source>
</evidence>
<dbReference type="Gene3D" id="3.30.1360.220">
    <property type="entry name" value="Domain of unknown function (DUF3480), N-terminal subdomain"/>
    <property type="match status" value="1"/>
</dbReference>
<keyword evidence="3" id="KW-0862">Zinc</keyword>
<dbReference type="Proteomes" id="UP000694923">
    <property type="component" value="Unplaced"/>
</dbReference>
<evidence type="ECO:0000256" key="1">
    <source>
        <dbReference type="ARBA" id="ARBA00022723"/>
    </source>
</evidence>
<proteinExistence type="predicted"/>
<evidence type="ECO:0000256" key="3">
    <source>
        <dbReference type="ARBA" id="ARBA00022833"/>
    </source>
</evidence>